<keyword evidence="2" id="KW-1185">Reference proteome</keyword>
<dbReference type="EMBL" id="VLNY01000004">
    <property type="protein sequence ID" value="KAA0022968.1"/>
    <property type="molecule type" value="Genomic_DNA"/>
</dbReference>
<protein>
    <submittedName>
        <fullName evidence="1">Uncharacterized protein</fullName>
    </submittedName>
</protein>
<organism evidence="1 2">
    <name type="scientific">Antrihabitans cavernicola</name>
    <dbReference type="NCBI Taxonomy" id="2495913"/>
    <lineage>
        <taxon>Bacteria</taxon>
        <taxon>Bacillati</taxon>
        <taxon>Actinomycetota</taxon>
        <taxon>Actinomycetes</taxon>
        <taxon>Mycobacteriales</taxon>
        <taxon>Nocardiaceae</taxon>
        <taxon>Antrihabitans</taxon>
    </lineage>
</organism>
<accession>A0A5A7S9W5</accession>
<dbReference type="RefSeq" id="WP_149430227.1">
    <property type="nucleotide sequence ID" value="NZ_VLNY01000004.1"/>
</dbReference>
<dbReference type="AlphaFoldDB" id="A0A5A7S9W5"/>
<sequence length="139" mass="15057">MATQVTSPTGRLRRLTSAALNADTTMRGIDDMLVDLVDVIEELDPAVDNLNEVLIAARDEFAAIGQARAGAEELVQRLGDILDLVEWALTPAFVAKAQVEKLVVAVAKARRTLVPHRRRRPVALPAPTAVEFPPMQLVG</sequence>
<reference evidence="1 2" key="1">
    <citation type="submission" date="2019-07" db="EMBL/GenBank/DDBJ databases">
        <title>Rhodococcus cavernicolus sp. nov., isolated from a cave.</title>
        <authorList>
            <person name="Lee S.D."/>
        </authorList>
    </citation>
    <scope>NUCLEOTIDE SEQUENCE [LARGE SCALE GENOMIC DNA]</scope>
    <source>
        <strain evidence="1 2">C1-24</strain>
    </source>
</reference>
<dbReference type="Proteomes" id="UP000322244">
    <property type="component" value="Unassembled WGS sequence"/>
</dbReference>
<comment type="caution">
    <text evidence="1">The sequence shown here is derived from an EMBL/GenBank/DDBJ whole genome shotgun (WGS) entry which is preliminary data.</text>
</comment>
<proteinExistence type="predicted"/>
<evidence type="ECO:0000313" key="2">
    <source>
        <dbReference type="Proteomes" id="UP000322244"/>
    </source>
</evidence>
<evidence type="ECO:0000313" key="1">
    <source>
        <dbReference type="EMBL" id="KAA0022968.1"/>
    </source>
</evidence>
<gene>
    <name evidence="1" type="ORF">FOY51_10720</name>
</gene>
<name>A0A5A7S9W5_9NOCA</name>
<dbReference type="OrthoDB" id="4479510at2"/>